<dbReference type="STRING" id="1121421.SAMN02745123_02254"/>
<feature type="DNA-binding region" description="H-T-H motif" evidence="2">
    <location>
        <begin position="13"/>
        <end position="32"/>
    </location>
</feature>
<name>A0A1M6TBX2_9FIRM</name>
<organism evidence="4 5">
    <name type="scientific">Desulforamulus aeronauticus DSM 10349</name>
    <dbReference type="NCBI Taxonomy" id="1121421"/>
    <lineage>
        <taxon>Bacteria</taxon>
        <taxon>Bacillati</taxon>
        <taxon>Bacillota</taxon>
        <taxon>Clostridia</taxon>
        <taxon>Eubacteriales</taxon>
        <taxon>Peptococcaceae</taxon>
        <taxon>Desulforamulus</taxon>
    </lineage>
</organism>
<dbReference type="SUPFAM" id="SSF48498">
    <property type="entry name" value="Tetracyclin repressor-like, C-terminal domain"/>
    <property type="match status" value="1"/>
</dbReference>
<evidence type="ECO:0000313" key="5">
    <source>
        <dbReference type="Proteomes" id="UP000183997"/>
    </source>
</evidence>
<dbReference type="SUPFAM" id="SSF46689">
    <property type="entry name" value="Homeodomain-like"/>
    <property type="match status" value="1"/>
</dbReference>
<dbReference type="PROSITE" id="PS50977">
    <property type="entry name" value="HTH_TETR_2"/>
    <property type="match status" value="1"/>
</dbReference>
<dbReference type="Gene3D" id="1.10.10.60">
    <property type="entry name" value="Homeodomain-like"/>
    <property type="match status" value="1"/>
</dbReference>
<proteinExistence type="predicted"/>
<keyword evidence="1 2" id="KW-0238">DNA-binding</keyword>
<dbReference type="InterPro" id="IPR023772">
    <property type="entry name" value="DNA-bd_HTH_TetR-type_CS"/>
</dbReference>
<dbReference type="InterPro" id="IPR036271">
    <property type="entry name" value="Tet_transcr_reg_TetR-rel_C_sf"/>
</dbReference>
<dbReference type="Gene3D" id="1.10.357.10">
    <property type="entry name" value="Tetracycline Repressor, domain 2"/>
    <property type="match status" value="1"/>
</dbReference>
<dbReference type="PANTHER" id="PTHR30328:SF54">
    <property type="entry name" value="HTH-TYPE TRANSCRIPTIONAL REPRESSOR SCO4008"/>
    <property type="match status" value="1"/>
</dbReference>
<gene>
    <name evidence="4" type="ORF">SAMN02745123_02254</name>
</gene>
<protein>
    <submittedName>
        <fullName evidence="4">Transcriptional regulator, TetR family</fullName>
    </submittedName>
</protein>
<feature type="domain" description="HTH tetR-type" evidence="3">
    <location>
        <begin position="1"/>
        <end position="50"/>
    </location>
</feature>
<evidence type="ECO:0000256" key="2">
    <source>
        <dbReference type="PROSITE-ProRule" id="PRU00335"/>
    </source>
</evidence>
<dbReference type="Pfam" id="PF00440">
    <property type="entry name" value="TetR_N"/>
    <property type="match status" value="1"/>
</dbReference>
<evidence type="ECO:0000256" key="1">
    <source>
        <dbReference type="ARBA" id="ARBA00023125"/>
    </source>
</evidence>
<evidence type="ECO:0000259" key="3">
    <source>
        <dbReference type="PROSITE" id="PS50977"/>
    </source>
</evidence>
<reference evidence="5" key="1">
    <citation type="submission" date="2016-11" db="EMBL/GenBank/DDBJ databases">
        <authorList>
            <person name="Varghese N."/>
            <person name="Submissions S."/>
        </authorList>
    </citation>
    <scope>NUCLEOTIDE SEQUENCE [LARGE SCALE GENOMIC DNA]</scope>
    <source>
        <strain evidence="5">DSM 10349</strain>
    </source>
</reference>
<dbReference type="EMBL" id="FRAR01000016">
    <property type="protein sequence ID" value="SHK54542.1"/>
    <property type="molecule type" value="Genomic_DNA"/>
</dbReference>
<dbReference type="InterPro" id="IPR001647">
    <property type="entry name" value="HTH_TetR"/>
</dbReference>
<dbReference type="AlphaFoldDB" id="A0A1M6TBX2"/>
<dbReference type="PROSITE" id="PS01081">
    <property type="entry name" value="HTH_TETR_1"/>
    <property type="match status" value="1"/>
</dbReference>
<sequence>MAVFARHGYKNTSTVMLAEAAGVSKALIFHHFKSKKELYLSVLDRCFERARREVSIDPLSEYQDFFEAIEKYTPIKLDYFKKNPNVYKVAREAFYATPNELKEAIEEKYGPLITDKYKVWQPLFEKVPLREGIERGQAFELIMITLDHFENKFIADVTDEKDIDEKYFQHFLDRMNSFLSMIRYGIQQ</sequence>
<dbReference type="InterPro" id="IPR050109">
    <property type="entry name" value="HTH-type_TetR-like_transc_reg"/>
</dbReference>
<dbReference type="InterPro" id="IPR009057">
    <property type="entry name" value="Homeodomain-like_sf"/>
</dbReference>
<evidence type="ECO:0000313" key="4">
    <source>
        <dbReference type="EMBL" id="SHK54542.1"/>
    </source>
</evidence>
<accession>A0A1M6TBX2</accession>
<dbReference type="PANTHER" id="PTHR30328">
    <property type="entry name" value="TRANSCRIPTIONAL REPRESSOR"/>
    <property type="match status" value="1"/>
</dbReference>
<dbReference type="GO" id="GO:0006355">
    <property type="term" value="P:regulation of DNA-templated transcription"/>
    <property type="evidence" value="ECO:0007669"/>
    <property type="project" value="UniProtKB-ARBA"/>
</dbReference>
<keyword evidence="5" id="KW-1185">Reference proteome</keyword>
<dbReference type="GO" id="GO:0003677">
    <property type="term" value="F:DNA binding"/>
    <property type="evidence" value="ECO:0007669"/>
    <property type="project" value="UniProtKB-UniRule"/>
</dbReference>
<dbReference type="Proteomes" id="UP000183997">
    <property type="component" value="Unassembled WGS sequence"/>
</dbReference>